<dbReference type="PANTHER" id="PTHR14226:SF10">
    <property type="entry name" value="TRIACYLGLYCEROL LIPASE 4-RELATED"/>
    <property type="match status" value="1"/>
</dbReference>
<comment type="similarity">
    <text evidence="6">Belongs to the PLPL family.</text>
</comment>
<feature type="active site" description="Proton acceptor" evidence="5">
    <location>
        <position position="406"/>
    </location>
</feature>
<keyword evidence="2 5" id="KW-0378">Hydrolase</keyword>
<dbReference type="InterPro" id="IPR021771">
    <property type="entry name" value="Triacylglycerol_lipase_N"/>
</dbReference>
<dbReference type="Gene3D" id="3.40.1090.10">
    <property type="entry name" value="Cytosolic phospholipase A2 catalytic domain"/>
    <property type="match status" value="2"/>
</dbReference>
<dbReference type="GO" id="GO:0016042">
    <property type="term" value="P:lipid catabolic process"/>
    <property type="evidence" value="ECO:0007669"/>
    <property type="project" value="UniProtKB-UniRule"/>
</dbReference>
<comment type="function">
    <text evidence="6">Lipid hydrolase.</text>
</comment>
<proteinExistence type="inferred from homology"/>
<evidence type="ECO:0000256" key="5">
    <source>
        <dbReference type="PROSITE-ProRule" id="PRU01161"/>
    </source>
</evidence>
<dbReference type="InParanoid" id="A0A1Y2LSU1"/>
<dbReference type="PANTHER" id="PTHR14226">
    <property type="entry name" value="NEUROPATHY TARGET ESTERASE/SWISS CHEESE D.MELANOGASTER"/>
    <property type="match status" value="1"/>
</dbReference>
<dbReference type="PROSITE" id="PS51635">
    <property type="entry name" value="PNPLA"/>
    <property type="match status" value="1"/>
</dbReference>
<keyword evidence="3 5" id="KW-0442">Lipid degradation</keyword>
<keyword evidence="10" id="KW-1185">Reference proteome</keyword>
<evidence type="ECO:0000313" key="10">
    <source>
        <dbReference type="Proteomes" id="UP000193240"/>
    </source>
</evidence>
<dbReference type="FunCoup" id="A0A1Y2LSU1">
    <property type="interactions" value="132"/>
</dbReference>
<dbReference type="AlphaFoldDB" id="A0A1Y2LSU1"/>
<feature type="region of interest" description="Disordered" evidence="7">
    <location>
        <begin position="654"/>
        <end position="704"/>
    </location>
</feature>
<feature type="region of interest" description="Disordered" evidence="7">
    <location>
        <begin position="571"/>
        <end position="636"/>
    </location>
</feature>
<protein>
    <recommendedName>
        <fullName evidence="6">Patatin-like phospholipase domain-containing protein</fullName>
        <ecNumber evidence="6">3.1.1.-</ecNumber>
    </recommendedName>
</protein>
<dbReference type="EC" id="3.1.1.-" evidence="6"/>
<feature type="region of interest" description="Disordered" evidence="7">
    <location>
        <begin position="15"/>
        <end position="36"/>
    </location>
</feature>
<evidence type="ECO:0000256" key="4">
    <source>
        <dbReference type="ARBA" id="ARBA00023098"/>
    </source>
</evidence>
<dbReference type="SUPFAM" id="SSF52151">
    <property type="entry name" value="FabD/lysophospholipase-like"/>
    <property type="match status" value="1"/>
</dbReference>
<evidence type="ECO:0000256" key="2">
    <source>
        <dbReference type="ARBA" id="ARBA00022801"/>
    </source>
</evidence>
<feature type="domain" description="PNPLA" evidence="8">
    <location>
        <begin position="221"/>
        <end position="419"/>
    </location>
</feature>
<dbReference type="OMA" id="TGQRATW"/>
<reference evidence="9 10" key="1">
    <citation type="journal article" date="2017" name="Genome Announc.">
        <title>Genome sequence of the saprophytic ascomycete Epicoccum nigrum ICMP 19927 strain isolated from New Zealand.</title>
        <authorList>
            <person name="Fokin M."/>
            <person name="Fleetwood D."/>
            <person name="Weir B.S."/>
            <person name="Villas-Boas S.G."/>
        </authorList>
    </citation>
    <scope>NUCLEOTIDE SEQUENCE [LARGE SCALE GENOMIC DNA]</scope>
    <source>
        <strain evidence="9 10">ICMP 19927</strain>
    </source>
</reference>
<accession>A0A1Y2LSU1</accession>
<evidence type="ECO:0000256" key="7">
    <source>
        <dbReference type="SAM" id="MobiDB-lite"/>
    </source>
</evidence>
<feature type="compositionally biased region" description="Polar residues" evidence="7">
    <location>
        <begin position="611"/>
        <end position="632"/>
    </location>
</feature>
<evidence type="ECO:0000313" key="9">
    <source>
        <dbReference type="EMBL" id="OSS46038.1"/>
    </source>
</evidence>
<feature type="compositionally biased region" description="Low complexity" evidence="7">
    <location>
        <begin position="684"/>
        <end position="702"/>
    </location>
</feature>
<dbReference type="InterPro" id="IPR016035">
    <property type="entry name" value="Acyl_Trfase/lysoPLipase"/>
</dbReference>
<sequence>MSFLSGTVLSGGSTRLHVARQPNASGKTVRKSKSHGGFLSPLSKLARSSVQSIGEVVGSHYSAPVKDALDEDAGQRQILYLRLKNAETYSEWKAAATDLDILEGNNAWKDEDVSPEYDAALVAARLQELDEARLSCDVRKMLFLIRTTLTRDLGDMGGLRLYKHSHIGTKRLIERYIDSAQQTMTALLDVSAKQGDQCPVDPQSLVQQLLQARQSFGRSALLLSGGGTFGMNHIGVVKSLWDNGLLPRIISGASAGSIVCAVLCTKIDAEIPQVLHEFCYGDLDVFEKSGQPESLLQKVVRLCQTGTLFDMTHLKRVMRQMLGDMTFQESYNRTRRILNIPVSTSSIYELPRLLNYITAPNVMIWSAVCTSCSVPLVYAQSELIAKDLKTGKEVPWDADPDAKWIDGSVDNDLPMTRLAEMFNVNHFIVSQVNPHVVPFLEKEEEIVAAEAHGTAFQSESHWMSSVASLAKGEVLHRLQVLADIGVFPTYVTKLRGMLSQRYSGDINIFPAISYADFPRVLSNPTTEYMLGCLLTGQRATWPKMSRIQNHVAIEIALDNLIQKARARTVFSSTGTESQSGLLSRPTSQGYESSTVPRTRPNSKTLRFATKTEPSSPALTKSALISPNLSRSQPRLPAHDAVGFKKTLQLPTSAHIRTADTISSSTNPEDSSDKEYYAEIESDTSELLSSPSPVTSPTSHGPTIWAPTRHTSLLSISAPTTPAMSTSSDRHIGNLLNLAMTPAASKLPTPSSPELRYKRLFHPPGPVAPDVTVTSPTPNHVESLCSVTPSTPNRSPAQSRRGSGAGLVLDISGARGMLRRKKSAMNFQESYFE</sequence>
<evidence type="ECO:0000256" key="1">
    <source>
        <dbReference type="ARBA" id="ARBA00002682"/>
    </source>
</evidence>
<dbReference type="InterPro" id="IPR002641">
    <property type="entry name" value="PNPLA_dom"/>
</dbReference>
<organism evidence="9 10">
    <name type="scientific">Epicoccum nigrum</name>
    <name type="common">Soil fungus</name>
    <name type="synonym">Epicoccum purpurascens</name>
    <dbReference type="NCBI Taxonomy" id="105696"/>
    <lineage>
        <taxon>Eukaryota</taxon>
        <taxon>Fungi</taxon>
        <taxon>Dikarya</taxon>
        <taxon>Ascomycota</taxon>
        <taxon>Pezizomycotina</taxon>
        <taxon>Dothideomycetes</taxon>
        <taxon>Pleosporomycetidae</taxon>
        <taxon>Pleosporales</taxon>
        <taxon>Pleosporineae</taxon>
        <taxon>Didymellaceae</taxon>
        <taxon>Epicoccum</taxon>
    </lineage>
</organism>
<comment type="subcellular location">
    <subcellularLocation>
        <location evidence="6">Membrane</location>
        <topology evidence="6">Single-pass membrane protein</topology>
    </subcellularLocation>
</comment>
<feature type="compositionally biased region" description="Polar residues" evidence="7">
    <location>
        <begin position="659"/>
        <end position="668"/>
    </location>
</feature>
<dbReference type="GO" id="GO:0004806">
    <property type="term" value="F:triacylglycerol lipase activity"/>
    <property type="evidence" value="ECO:0007669"/>
    <property type="project" value="InterPro"/>
</dbReference>
<dbReference type="GO" id="GO:0016020">
    <property type="term" value="C:membrane"/>
    <property type="evidence" value="ECO:0007669"/>
    <property type="project" value="UniProtKB-SubCell"/>
</dbReference>
<gene>
    <name evidence="9" type="ORF">B5807_08123</name>
</gene>
<feature type="active site" description="Nucleophile" evidence="5">
    <location>
        <position position="254"/>
    </location>
</feature>
<dbReference type="CDD" id="cd07230">
    <property type="entry name" value="Pat_TGL4-5_like"/>
    <property type="match status" value="1"/>
</dbReference>
<comment type="caution">
    <text evidence="5">Lacks conserved residue(s) required for the propagation of feature annotation.</text>
</comment>
<dbReference type="GO" id="GO:0006641">
    <property type="term" value="P:triglyceride metabolic process"/>
    <property type="evidence" value="ECO:0007669"/>
    <property type="project" value="UniProtKB-ARBA"/>
</dbReference>
<name>A0A1Y2LSU1_EPING</name>
<dbReference type="Pfam" id="PF11815">
    <property type="entry name" value="DUF3336"/>
    <property type="match status" value="1"/>
</dbReference>
<dbReference type="Proteomes" id="UP000193240">
    <property type="component" value="Unassembled WGS sequence"/>
</dbReference>
<feature type="short sequence motif" description="GXGXXG" evidence="5">
    <location>
        <begin position="225"/>
        <end position="230"/>
    </location>
</feature>
<dbReference type="InterPro" id="IPR050301">
    <property type="entry name" value="NTE"/>
</dbReference>
<feature type="compositionally biased region" description="Polar residues" evidence="7">
    <location>
        <begin position="571"/>
        <end position="604"/>
    </location>
</feature>
<evidence type="ECO:0000256" key="3">
    <source>
        <dbReference type="ARBA" id="ARBA00022963"/>
    </source>
</evidence>
<dbReference type="STRING" id="105696.A0A1Y2LSU1"/>
<comment type="function">
    <text evidence="1">Probable lipid hydrolase.</text>
</comment>
<dbReference type="EMBL" id="KZ107852">
    <property type="protein sequence ID" value="OSS46038.1"/>
    <property type="molecule type" value="Genomic_DNA"/>
</dbReference>
<evidence type="ECO:0000259" key="8">
    <source>
        <dbReference type="PROSITE" id="PS51635"/>
    </source>
</evidence>
<feature type="short sequence motif" description="GXSXG" evidence="5">
    <location>
        <begin position="252"/>
        <end position="256"/>
    </location>
</feature>
<dbReference type="Pfam" id="PF01734">
    <property type="entry name" value="Patatin"/>
    <property type="match status" value="1"/>
</dbReference>
<keyword evidence="4 5" id="KW-0443">Lipid metabolism</keyword>
<evidence type="ECO:0000256" key="6">
    <source>
        <dbReference type="RuleBase" id="RU362055"/>
    </source>
</evidence>